<dbReference type="EMBL" id="GL888056">
    <property type="protein sequence ID" value="EGI68624.1"/>
    <property type="molecule type" value="Genomic_DNA"/>
</dbReference>
<keyword evidence="2" id="KW-1185">Reference proteome</keyword>
<gene>
    <name evidence="1" type="ORF">G5I_02726</name>
</gene>
<sequence>MTKWVRALGVGEIILDSGDDIWKQHPSRLSFASRHSPGCVRCGASVRPFLAISADGSVPTYAAPGNFALVASTICGRDIPTSLA</sequence>
<evidence type="ECO:0000313" key="1">
    <source>
        <dbReference type="EMBL" id="EGI68624.1"/>
    </source>
</evidence>
<dbReference type="InParanoid" id="F4WB04"/>
<proteinExistence type="predicted"/>
<evidence type="ECO:0000313" key="2">
    <source>
        <dbReference type="Proteomes" id="UP000007755"/>
    </source>
</evidence>
<organism evidence="2">
    <name type="scientific">Acromyrmex echinatior</name>
    <name type="common">Panamanian leafcutter ant</name>
    <name type="synonym">Acromyrmex octospinosus echinatior</name>
    <dbReference type="NCBI Taxonomy" id="103372"/>
    <lineage>
        <taxon>Eukaryota</taxon>
        <taxon>Metazoa</taxon>
        <taxon>Ecdysozoa</taxon>
        <taxon>Arthropoda</taxon>
        <taxon>Hexapoda</taxon>
        <taxon>Insecta</taxon>
        <taxon>Pterygota</taxon>
        <taxon>Neoptera</taxon>
        <taxon>Endopterygota</taxon>
        <taxon>Hymenoptera</taxon>
        <taxon>Apocrita</taxon>
        <taxon>Aculeata</taxon>
        <taxon>Formicoidea</taxon>
        <taxon>Formicidae</taxon>
        <taxon>Myrmicinae</taxon>
        <taxon>Acromyrmex</taxon>
    </lineage>
</organism>
<dbReference type="AlphaFoldDB" id="F4WB04"/>
<reference evidence="1" key="1">
    <citation type="submission" date="2011-02" db="EMBL/GenBank/DDBJ databases">
        <title>The genome of the leaf-cutting ant Acromyrmex echinatior suggests key adaptations to social evolution and fungus farming.</title>
        <authorList>
            <person name="Nygaard S."/>
            <person name="Zhang G."/>
        </authorList>
    </citation>
    <scope>NUCLEOTIDE SEQUENCE</scope>
</reference>
<protein>
    <submittedName>
        <fullName evidence="1">Uncharacterized protein</fullName>
    </submittedName>
</protein>
<accession>F4WB04</accession>
<dbReference type="Proteomes" id="UP000007755">
    <property type="component" value="Unassembled WGS sequence"/>
</dbReference>
<name>F4WB04_ACREC</name>